<evidence type="ECO:0000313" key="1">
    <source>
        <dbReference type="EMBL" id="PVD29012.1"/>
    </source>
</evidence>
<organism evidence="1 2">
    <name type="scientific">Pomacea canaliculata</name>
    <name type="common">Golden apple snail</name>
    <dbReference type="NCBI Taxonomy" id="400727"/>
    <lineage>
        <taxon>Eukaryota</taxon>
        <taxon>Metazoa</taxon>
        <taxon>Spiralia</taxon>
        <taxon>Lophotrochozoa</taxon>
        <taxon>Mollusca</taxon>
        <taxon>Gastropoda</taxon>
        <taxon>Caenogastropoda</taxon>
        <taxon>Architaenioglossa</taxon>
        <taxon>Ampullarioidea</taxon>
        <taxon>Ampullariidae</taxon>
        <taxon>Pomacea</taxon>
    </lineage>
</organism>
<name>A0A2T7P6F1_POMCA</name>
<keyword evidence="2" id="KW-1185">Reference proteome</keyword>
<sequence>MLTNVAESTNTTLERFPELATAILVQPRDPLPPPLLELEEFPSPALRDSRAAADDLFSGATAICFPVDASLGKVAMRMTATGLLEGDDAAAADILGAAIVERLAEVALSCGTGMTTESCCGRA</sequence>
<protein>
    <submittedName>
        <fullName evidence="1">Uncharacterized protein</fullName>
    </submittedName>
</protein>
<reference evidence="1 2" key="1">
    <citation type="submission" date="2018-04" db="EMBL/GenBank/DDBJ databases">
        <title>The genome of golden apple snail Pomacea canaliculata provides insight into stress tolerance and invasive adaptation.</title>
        <authorList>
            <person name="Liu C."/>
            <person name="Liu B."/>
            <person name="Ren Y."/>
            <person name="Zhang Y."/>
            <person name="Wang H."/>
            <person name="Li S."/>
            <person name="Jiang F."/>
            <person name="Yin L."/>
            <person name="Zhang G."/>
            <person name="Qian W."/>
            <person name="Fan W."/>
        </authorList>
    </citation>
    <scope>NUCLEOTIDE SEQUENCE [LARGE SCALE GENOMIC DNA]</scope>
    <source>
        <strain evidence="1">SZHN2017</strain>
        <tissue evidence="1">Muscle</tissue>
    </source>
</reference>
<dbReference type="AlphaFoldDB" id="A0A2T7P6F1"/>
<proteinExistence type="predicted"/>
<evidence type="ECO:0000313" key="2">
    <source>
        <dbReference type="Proteomes" id="UP000245119"/>
    </source>
</evidence>
<gene>
    <name evidence="1" type="ORF">C0Q70_11609</name>
</gene>
<dbReference type="EMBL" id="PZQS01000006">
    <property type="protein sequence ID" value="PVD29012.1"/>
    <property type="molecule type" value="Genomic_DNA"/>
</dbReference>
<comment type="caution">
    <text evidence="1">The sequence shown here is derived from an EMBL/GenBank/DDBJ whole genome shotgun (WGS) entry which is preliminary data.</text>
</comment>
<accession>A0A2T7P6F1</accession>
<dbReference type="Proteomes" id="UP000245119">
    <property type="component" value="Linkage Group LG6"/>
</dbReference>